<dbReference type="Proteomes" id="UP000325286">
    <property type="component" value="Chromosome"/>
</dbReference>
<dbReference type="InterPro" id="IPR036909">
    <property type="entry name" value="Cyt_c-like_dom_sf"/>
</dbReference>
<dbReference type="RefSeq" id="WP_084427583.1">
    <property type="nucleotide sequence ID" value="NZ_CP042914.1"/>
</dbReference>
<dbReference type="PANTHER" id="PTHR35889">
    <property type="entry name" value="CYCLOINULO-OLIGOSACCHARIDE FRUCTANOTRANSFERASE-RELATED"/>
    <property type="match status" value="1"/>
</dbReference>
<dbReference type="PROSITE" id="PS51257">
    <property type="entry name" value="PROKAR_LIPOPROTEIN"/>
    <property type="match status" value="1"/>
</dbReference>
<evidence type="ECO:0000313" key="4">
    <source>
        <dbReference type="EMBL" id="QEG40030.1"/>
    </source>
</evidence>
<dbReference type="Pfam" id="PF07635">
    <property type="entry name" value="PSCyt1"/>
    <property type="match status" value="1"/>
</dbReference>
<dbReference type="EMBL" id="CP042914">
    <property type="protein sequence ID" value="QEG40030.1"/>
    <property type="molecule type" value="Genomic_DNA"/>
</dbReference>
<dbReference type="SUPFAM" id="SSF46626">
    <property type="entry name" value="Cytochrome c"/>
    <property type="match status" value="1"/>
</dbReference>
<dbReference type="PANTHER" id="PTHR35889:SF3">
    <property type="entry name" value="F-BOX DOMAIN-CONTAINING PROTEIN"/>
    <property type="match status" value="1"/>
</dbReference>
<dbReference type="InterPro" id="IPR011429">
    <property type="entry name" value="Cyt_c_Planctomycete-type"/>
</dbReference>
<evidence type="ECO:0000259" key="1">
    <source>
        <dbReference type="Pfam" id="PF07583"/>
    </source>
</evidence>
<name>A0A5B9QQV8_9BACT</name>
<protein>
    <submittedName>
        <fullName evidence="4">Planctomycete cytochrome C</fullName>
    </submittedName>
</protein>
<dbReference type="OrthoDB" id="127107at2"/>
<proteinExistence type="predicted"/>
<gene>
    <name evidence="4" type="ORF">UC8_20340</name>
</gene>
<evidence type="ECO:0000313" key="5">
    <source>
        <dbReference type="Proteomes" id="UP000325286"/>
    </source>
</evidence>
<dbReference type="GO" id="GO:0009055">
    <property type="term" value="F:electron transfer activity"/>
    <property type="evidence" value="ECO:0007669"/>
    <property type="project" value="InterPro"/>
</dbReference>
<keyword evidence="5" id="KW-1185">Reference proteome</keyword>
<dbReference type="GO" id="GO:0020037">
    <property type="term" value="F:heme binding"/>
    <property type="evidence" value="ECO:0007669"/>
    <property type="project" value="InterPro"/>
</dbReference>
<dbReference type="Pfam" id="PF07583">
    <property type="entry name" value="PSCyt2"/>
    <property type="match status" value="1"/>
</dbReference>
<dbReference type="InterPro" id="IPR011444">
    <property type="entry name" value="DUF1549"/>
</dbReference>
<accession>A0A5B9QQV8</accession>
<feature type="domain" description="DUF1549" evidence="1">
    <location>
        <begin position="162"/>
        <end position="368"/>
    </location>
</feature>
<sequence>MLTKSLSLAAVFIPRAYLVPVYLAAAVVACGLLPTVARAAETIDFNRDVRPLLSDNCFSCHGFDESSREADLRLDTLEGATTDLGGYAAIVPGDPDNSELILRIAAEDADALMPPPDSHKKPLSAEAIETLRQWIRQGAPWGKHWSFESPRAAEIDKTEIHPVDYFVGRRLADAQLSFAPPAAPHTLARRLAFDLTGLPPTADELAELGDAPSDDDWERWIERLLASPHYGERMAMWWLDGARYADTDGFQQDATRQNWPWRDWVIDAFNQNKPFDEFTIEQFAGDLLPEATAEQKLATCFHRNHMHNGEGGRDPAESRVDYVLDRTNTMGTLWMGLTLGCTQCHDHKFDPISQQDYYGLTAFFNSIDETGQAGGGAKPFLKFKSPYAQQAIDEANALVEQTAAELKSVEAASEAEFVETLQRWIAAVGDGFQPWHAVQPAAMHSAEGTVLTLGKDHVIEANDSGQAQDDYHMLLTAPPLDRIAGVRLEVFTDAKLTQEKYSYAETGEFLLTNVKLVVRNNTTGEVRDIALARATASVNGQGVDKNIKNVSGTLDDDPRTGWTTRTKPVDPVQQVVWELREPLTMSPDETLDITLMHRSLAPGELIAKFRLSLTDQRGPAVRSLKPMPMQRLAEAIAAFEESSDDDQAFSPADLDGSLRRELQQQFREDHRTWQAASQRHSQARQQLKSAQQAAGDLNVTVLAERQTPRKTHILVRGIWDQHGEEVQPSFLPMLLPPDASSSDAPLTRLDLARWVVDRRNPLTARVITNQVWQLFFGAGLVRTPSDFGLQGESPTHPELLDWLAVDFMEHDWDVKHLVRRIVTSRTYRQDSAVTVALLERDPENRLLARGARFRLPAWMIRDAALRQSGLLNPMLGGPPVFPYQPEGIWNDQFMGRFTYRSSIGPAQYRRTVYAFWRRSSAPTFLFDNAMRRTCEVIPRRTNTPLQALTLMNNRTAREAARQLAENVFVAAEHDTQRGLVRLFRTILSRQPSDDEQQILKQEYSRALAFYQQHPEDAIRFTTVGQLPPPTADHASELAAGMLVANLVLNLDESITHE</sequence>
<evidence type="ECO:0000259" key="2">
    <source>
        <dbReference type="Pfam" id="PF07587"/>
    </source>
</evidence>
<feature type="domain" description="DUF1553" evidence="2">
    <location>
        <begin position="747"/>
        <end position="1001"/>
    </location>
</feature>
<organism evidence="4 5">
    <name type="scientific">Roseimaritima ulvae</name>
    <dbReference type="NCBI Taxonomy" id="980254"/>
    <lineage>
        <taxon>Bacteria</taxon>
        <taxon>Pseudomonadati</taxon>
        <taxon>Planctomycetota</taxon>
        <taxon>Planctomycetia</taxon>
        <taxon>Pirellulales</taxon>
        <taxon>Pirellulaceae</taxon>
        <taxon>Roseimaritima</taxon>
    </lineage>
</organism>
<dbReference type="KEGG" id="rul:UC8_20340"/>
<evidence type="ECO:0000259" key="3">
    <source>
        <dbReference type="Pfam" id="PF07635"/>
    </source>
</evidence>
<dbReference type="AlphaFoldDB" id="A0A5B9QQV8"/>
<reference evidence="4 5" key="1">
    <citation type="submission" date="2019-08" db="EMBL/GenBank/DDBJ databases">
        <title>Deep-cultivation of Planctomycetes and their phenomic and genomic characterization uncovers novel biology.</title>
        <authorList>
            <person name="Wiegand S."/>
            <person name="Jogler M."/>
            <person name="Boedeker C."/>
            <person name="Pinto D."/>
            <person name="Vollmers J."/>
            <person name="Rivas-Marin E."/>
            <person name="Kohn T."/>
            <person name="Peeters S.H."/>
            <person name="Heuer A."/>
            <person name="Rast P."/>
            <person name="Oberbeckmann S."/>
            <person name="Bunk B."/>
            <person name="Jeske O."/>
            <person name="Meyerdierks A."/>
            <person name="Storesund J.E."/>
            <person name="Kallscheuer N."/>
            <person name="Luecker S."/>
            <person name="Lage O.M."/>
            <person name="Pohl T."/>
            <person name="Merkel B.J."/>
            <person name="Hornburger P."/>
            <person name="Mueller R.-W."/>
            <person name="Bruemmer F."/>
            <person name="Labrenz M."/>
            <person name="Spormann A.M."/>
            <person name="Op den Camp H."/>
            <person name="Overmann J."/>
            <person name="Amann R."/>
            <person name="Jetten M.S.M."/>
            <person name="Mascher T."/>
            <person name="Medema M.H."/>
            <person name="Devos D.P."/>
            <person name="Kaster A.-K."/>
            <person name="Ovreas L."/>
            <person name="Rohde M."/>
            <person name="Galperin M.Y."/>
            <person name="Jogler C."/>
        </authorList>
    </citation>
    <scope>NUCLEOTIDE SEQUENCE [LARGE SCALE GENOMIC DNA]</scope>
    <source>
        <strain evidence="4 5">UC8</strain>
    </source>
</reference>
<dbReference type="InterPro" id="IPR022655">
    <property type="entry name" value="DUF1553"/>
</dbReference>
<dbReference type="Pfam" id="PF07587">
    <property type="entry name" value="PSD1"/>
    <property type="match status" value="1"/>
</dbReference>
<feature type="domain" description="Cytochrome C Planctomycete-type" evidence="3">
    <location>
        <begin position="57"/>
        <end position="117"/>
    </location>
</feature>